<feature type="domain" description="FYVE-type" evidence="6">
    <location>
        <begin position="328"/>
        <end position="397"/>
    </location>
</feature>
<evidence type="ECO:0000313" key="8">
    <source>
        <dbReference type="Proteomes" id="UP000612746"/>
    </source>
</evidence>
<accession>A0A8H7PMN3</accession>
<dbReference type="PANTHER" id="PTHR23164:SF30">
    <property type="entry name" value="EARLY ENDOSOME ANTIGEN 1"/>
    <property type="match status" value="1"/>
</dbReference>
<dbReference type="Pfam" id="PF11464">
    <property type="entry name" value="Rbsn"/>
    <property type="match status" value="1"/>
</dbReference>
<dbReference type="CDD" id="cd15737">
    <property type="entry name" value="FYVE2_Vac1p_like"/>
    <property type="match status" value="1"/>
</dbReference>
<proteinExistence type="predicted"/>
<dbReference type="PROSITE" id="PS50178">
    <property type="entry name" value="ZF_FYVE"/>
    <property type="match status" value="2"/>
</dbReference>
<gene>
    <name evidence="7" type="ORF">INT44_007390</name>
</gene>
<feature type="region of interest" description="Disordered" evidence="5">
    <location>
        <begin position="514"/>
        <end position="540"/>
    </location>
</feature>
<keyword evidence="3" id="KW-0862">Zinc</keyword>
<evidence type="ECO:0000256" key="5">
    <source>
        <dbReference type="SAM" id="MobiDB-lite"/>
    </source>
</evidence>
<dbReference type="InterPro" id="IPR021565">
    <property type="entry name" value="Rbsn_Rab-bd"/>
</dbReference>
<dbReference type="InterPro" id="IPR036531">
    <property type="entry name" value="Rbsn_Rab-bd_sf"/>
</dbReference>
<organism evidence="7 8">
    <name type="scientific">Umbelopsis vinacea</name>
    <dbReference type="NCBI Taxonomy" id="44442"/>
    <lineage>
        <taxon>Eukaryota</taxon>
        <taxon>Fungi</taxon>
        <taxon>Fungi incertae sedis</taxon>
        <taxon>Mucoromycota</taxon>
        <taxon>Mucoromycotina</taxon>
        <taxon>Umbelopsidomycetes</taxon>
        <taxon>Umbelopsidales</taxon>
        <taxon>Umbelopsidaceae</taxon>
        <taxon>Umbelopsis</taxon>
    </lineage>
</organism>
<dbReference type="EMBL" id="JAEPRA010000013">
    <property type="protein sequence ID" value="KAG2176726.1"/>
    <property type="molecule type" value="Genomic_DNA"/>
</dbReference>
<dbReference type="AlphaFoldDB" id="A0A8H7PMN3"/>
<evidence type="ECO:0000256" key="4">
    <source>
        <dbReference type="PROSITE-ProRule" id="PRU00091"/>
    </source>
</evidence>
<dbReference type="PROSITE" id="PS00028">
    <property type="entry name" value="ZINC_FINGER_C2H2_1"/>
    <property type="match status" value="1"/>
</dbReference>
<dbReference type="GO" id="GO:0008270">
    <property type="term" value="F:zinc ion binding"/>
    <property type="evidence" value="ECO:0007669"/>
    <property type="project" value="UniProtKB-KW"/>
</dbReference>
<dbReference type="InterPro" id="IPR000306">
    <property type="entry name" value="Znf_FYVE"/>
</dbReference>
<comment type="caution">
    <text evidence="7">The sequence shown here is derived from an EMBL/GenBank/DDBJ whole genome shotgun (WGS) entry which is preliminary data.</text>
</comment>
<dbReference type="InterPro" id="IPR017455">
    <property type="entry name" value="Znf_FYVE-rel"/>
</dbReference>
<evidence type="ECO:0000313" key="7">
    <source>
        <dbReference type="EMBL" id="KAG2176726.1"/>
    </source>
</evidence>
<evidence type="ECO:0000256" key="2">
    <source>
        <dbReference type="ARBA" id="ARBA00022771"/>
    </source>
</evidence>
<dbReference type="Pfam" id="PF01363">
    <property type="entry name" value="FYVE"/>
    <property type="match status" value="1"/>
</dbReference>
<keyword evidence="8" id="KW-1185">Reference proteome</keyword>
<keyword evidence="2 4" id="KW-0863">Zinc-finger</keyword>
<name>A0A8H7PMN3_9FUNG</name>
<dbReference type="InterPro" id="IPR011011">
    <property type="entry name" value="Znf_FYVE_PHD"/>
</dbReference>
<reference evidence="7" key="1">
    <citation type="submission" date="2020-12" db="EMBL/GenBank/DDBJ databases">
        <title>Metabolic potential, ecology and presence of endohyphal bacteria is reflected in genomic diversity of Mucoromycotina.</title>
        <authorList>
            <person name="Muszewska A."/>
            <person name="Okrasinska A."/>
            <person name="Steczkiewicz K."/>
            <person name="Drgas O."/>
            <person name="Orlowska M."/>
            <person name="Perlinska-Lenart U."/>
            <person name="Aleksandrzak-Piekarczyk T."/>
            <person name="Szatraj K."/>
            <person name="Zielenkiewicz U."/>
            <person name="Pilsyk S."/>
            <person name="Malc E."/>
            <person name="Mieczkowski P."/>
            <person name="Kruszewska J.S."/>
            <person name="Biernat P."/>
            <person name="Pawlowska J."/>
        </authorList>
    </citation>
    <scope>NUCLEOTIDE SEQUENCE</scope>
    <source>
        <strain evidence="7">WA0000051536</strain>
    </source>
</reference>
<dbReference type="PANTHER" id="PTHR23164">
    <property type="entry name" value="EARLY ENDOSOME ANTIGEN 1"/>
    <property type="match status" value="1"/>
</dbReference>
<protein>
    <recommendedName>
        <fullName evidence="6">FYVE-type domain-containing protein</fullName>
    </recommendedName>
</protein>
<dbReference type="InterPro" id="IPR013087">
    <property type="entry name" value="Znf_C2H2_type"/>
</dbReference>
<dbReference type="InterPro" id="IPR013083">
    <property type="entry name" value="Znf_RING/FYVE/PHD"/>
</dbReference>
<dbReference type="SMART" id="SM00064">
    <property type="entry name" value="FYVE"/>
    <property type="match status" value="2"/>
</dbReference>
<feature type="domain" description="FYVE-type" evidence="6">
    <location>
        <begin position="148"/>
        <end position="205"/>
    </location>
</feature>
<dbReference type="Proteomes" id="UP000612746">
    <property type="component" value="Unassembled WGS sequence"/>
</dbReference>
<evidence type="ECO:0000259" key="6">
    <source>
        <dbReference type="PROSITE" id="PS50178"/>
    </source>
</evidence>
<keyword evidence="1" id="KW-0479">Metal-binding</keyword>
<dbReference type="Gene3D" id="3.30.40.10">
    <property type="entry name" value="Zinc/RING finger domain, C3HC4 (zinc finger)"/>
    <property type="match status" value="2"/>
</dbReference>
<dbReference type="SUPFAM" id="SSF57903">
    <property type="entry name" value="FYVE/PHD zinc finger"/>
    <property type="match status" value="2"/>
</dbReference>
<dbReference type="Gene3D" id="4.10.860.20">
    <property type="entry name" value="Rabenosyn, Rab binding domain"/>
    <property type="match status" value="1"/>
</dbReference>
<dbReference type="OrthoDB" id="166134at2759"/>
<sequence>MSTLATPSQQKQPKQAFNYQDYIPADSEILCPICQVQCTSLQRLNLHLDQAHNEEETKGDLISWFKNAQKKVLTPLTQKSSSSASTPPVASSISKSFNQILEPNFISNLSINGAQPMFTPEMEQQMEAVRRDHWQRETGQDRCSEPHCGKTLGRGSAGKQHCYHCGRLYCADHTRYEMKLNTSAKHDPGNGIWCRACHTCYVSRDGYLDNEGAIRSRTALFLMRRMKTIDRVHLESNKLEKRLEKLAKIHTSTDTSSRLEKPSLLKSATLGSGSDHLVVQRTTSASSIDSIGSLLSPKANSGSNGNRLMSIGLKNRDAEKTVVAWDDDRSVLNCPLCNKTFTITNRRHHCRLCGRIVCSNQTCSSMIPLFLDMSSDSVDQAPVGETRACKDCKRMVFRRKIQKEEMTKPQPILQLYQQLSATKVNIEKMLPRFQEMVMMLERNEMSKQSHETFKLAGQVRKSLLDSFATFDAISKRINMLPAHSSSMRRLQANIHISANHYLQRNMFPLQMLPRILNPDSKPKKGTKGNGKSKTPSPHEQAEIDDLVAQLAAFDEQKMLVAGFVKDAQRQRKFDDVRTLKISLGELEREIDRLQAELAKWS</sequence>
<evidence type="ECO:0000256" key="1">
    <source>
        <dbReference type="ARBA" id="ARBA00022723"/>
    </source>
</evidence>
<dbReference type="CDD" id="cd15761">
    <property type="entry name" value="FYVE1_Vac1p_like"/>
    <property type="match status" value="1"/>
</dbReference>
<evidence type="ECO:0000256" key="3">
    <source>
        <dbReference type="ARBA" id="ARBA00022833"/>
    </source>
</evidence>
<dbReference type="SUPFAM" id="SSF140125">
    <property type="entry name" value="Rabenosyn-5 Rab-binding domain-like"/>
    <property type="match status" value="1"/>
</dbReference>